<proteinExistence type="predicted"/>
<feature type="domain" description="Replication protein A 70 kDa DNA-binding subunit B/D first OB fold" evidence="1">
    <location>
        <begin position="39"/>
        <end position="137"/>
    </location>
</feature>
<evidence type="ECO:0000313" key="3">
    <source>
        <dbReference type="Proteomes" id="UP000467841"/>
    </source>
</evidence>
<evidence type="ECO:0000259" key="1">
    <source>
        <dbReference type="Pfam" id="PF02721"/>
    </source>
</evidence>
<reference evidence="2" key="1">
    <citation type="submission" date="2020-01" db="EMBL/GenBank/DDBJ databases">
        <authorList>
            <person name="Mishra B."/>
        </authorList>
    </citation>
    <scope>NUCLEOTIDE SEQUENCE [LARGE SCALE GENOMIC DNA]</scope>
</reference>
<dbReference type="Proteomes" id="UP000467841">
    <property type="component" value="Unassembled WGS sequence"/>
</dbReference>
<dbReference type="OrthoDB" id="1935380at2759"/>
<dbReference type="Pfam" id="PF02721">
    <property type="entry name" value="DUF223"/>
    <property type="match status" value="1"/>
</dbReference>
<evidence type="ECO:0000313" key="2">
    <source>
        <dbReference type="EMBL" id="CAA7036433.1"/>
    </source>
</evidence>
<dbReference type="AlphaFoldDB" id="A0A6D2JGC3"/>
<comment type="caution">
    <text evidence="2">The sequence shown here is derived from an EMBL/GenBank/DDBJ whole genome shotgun (WGS) entry which is preliminary data.</text>
</comment>
<name>A0A6D2JGC3_9BRAS</name>
<sequence length="251" mass="28925">MESRGSDLVSSAKYSTPAIEGTYKKLITYDKVLRKRYTVSRLGPRTHDTEILVKVLRFWLNDHPTSAKRLELILSDEEGEKIQATVHVSVYEAYDCKVNEGDWILIKNFDVTTQTGHCRATWHLNRIYLMPTTIITKIYFASVRHFFNFVDFEKIIDGSDCDDYLVGEVVNISESTIWKEALIEKPRSYDADSIDPSIKFQIRDQRWGLIEIRAGKVTIYCIAPSTLSLNPSIPEVDEFEKVCSRGREEET</sequence>
<dbReference type="CDD" id="cd04480">
    <property type="entry name" value="RPA1_DBD_A_like"/>
    <property type="match status" value="1"/>
</dbReference>
<dbReference type="SUPFAM" id="SSF50249">
    <property type="entry name" value="Nucleic acid-binding proteins"/>
    <property type="match status" value="1"/>
</dbReference>
<dbReference type="InterPro" id="IPR003871">
    <property type="entry name" value="RFA1B/D_OB_1st"/>
</dbReference>
<gene>
    <name evidence="2" type="ORF">MERR_LOCUS23668</name>
</gene>
<dbReference type="InterPro" id="IPR012340">
    <property type="entry name" value="NA-bd_OB-fold"/>
</dbReference>
<dbReference type="EMBL" id="CACVBM020001163">
    <property type="protein sequence ID" value="CAA7036433.1"/>
    <property type="molecule type" value="Genomic_DNA"/>
</dbReference>
<protein>
    <recommendedName>
        <fullName evidence="1">Replication protein A 70 kDa DNA-binding subunit B/D first OB fold domain-containing protein</fullName>
    </recommendedName>
</protein>
<dbReference type="Gene3D" id="2.40.50.140">
    <property type="entry name" value="Nucleic acid-binding proteins"/>
    <property type="match status" value="1"/>
</dbReference>
<keyword evidence="3" id="KW-1185">Reference proteome</keyword>
<organism evidence="2 3">
    <name type="scientific">Microthlaspi erraticum</name>
    <dbReference type="NCBI Taxonomy" id="1685480"/>
    <lineage>
        <taxon>Eukaryota</taxon>
        <taxon>Viridiplantae</taxon>
        <taxon>Streptophyta</taxon>
        <taxon>Embryophyta</taxon>
        <taxon>Tracheophyta</taxon>
        <taxon>Spermatophyta</taxon>
        <taxon>Magnoliopsida</taxon>
        <taxon>eudicotyledons</taxon>
        <taxon>Gunneridae</taxon>
        <taxon>Pentapetalae</taxon>
        <taxon>rosids</taxon>
        <taxon>malvids</taxon>
        <taxon>Brassicales</taxon>
        <taxon>Brassicaceae</taxon>
        <taxon>Coluteocarpeae</taxon>
        <taxon>Microthlaspi</taxon>
    </lineage>
</organism>
<accession>A0A6D2JGC3</accession>